<evidence type="ECO:0000256" key="5">
    <source>
        <dbReference type="SAM" id="SignalP"/>
    </source>
</evidence>
<dbReference type="PANTHER" id="PTHR15407:SF28">
    <property type="entry name" value="RIBITOL-5-PHOSPHATE TRANSFERASE FKTN"/>
    <property type="match status" value="1"/>
</dbReference>
<evidence type="ECO:0000313" key="7">
    <source>
        <dbReference type="EMBL" id="RPA84675.1"/>
    </source>
</evidence>
<keyword evidence="5" id="KW-0732">Signal</keyword>
<feature type="domain" description="LicD/FKTN/FKRP nucleotidyltransferase" evidence="6">
    <location>
        <begin position="75"/>
        <end position="187"/>
    </location>
</feature>
<evidence type="ECO:0000256" key="2">
    <source>
        <dbReference type="ARBA" id="ARBA00022692"/>
    </source>
</evidence>
<dbReference type="Proteomes" id="UP000275078">
    <property type="component" value="Unassembled WGS sequence"/>
</dbReference>
<dbReference type="GO" id="GO:0016020">
    <property type="term" value="C:membrane"/>
    <property type="evidence" value="ECO:0007669"/>
    <property type="project" value="UniProtKB-SubCell"/>
</dbReference>
<keyword evidence="2" id="KW-0812">Transmembrane</keyword>
<reference evidence="7 8" key="1">
    <citation type="journal article" date="2018" name="Nat. Ecol. Evol.">
        <title>Pezizomycetes genomes reveal the molecular basis of ectomycorrhizal truffle lifestyle.</title>
        <authorList>
            <person name="Murat C."/>
            <person name="Payen T."/>
            <person name="Noel B."/>
            <person name="Kuo A."/>
            <person name="Morin E."/>
            <person name="Chen J."/>
            <person name="Kohler A."/>
            <person name="Krizsan K."/>
            <person name="Balestrini R."/>
            <person name="Da Silva C."/>
            <person name="Montanini B."/>
            <person name="Hainaut M."/>
            <person name="Levati E."/>
            <person name="Barry K.W."/>
            <person name="Belfiori B."/>
            <person name="Cichocki N."/>
            <person name="Clum A."/>
            <person name="Dockter R.B."/>
            <person name="Fauchery L."/>
            <person name="Guy J."/>
            <person name="Iotti M."/>
            <person name="Le Tacon F."/>
            <person name="Lindquist E.A."/>
            <person name="Lipzen A."/>
            <person name="Malagnac F."/>
            <person name="Mello A."/>
            <person name="Molinier V."/>
            <person name="Miyauchi S."/>
            <person name="Poulain J."/>
            <person name="Riccioni C."/>
            <person name="Rubini A."/>
            <person name="Sitrit Y."/>
            <person name="Splivallo R."/>
            <person name="Traeger S."/>
            <person name="Wang M."/>
            <person name="Zifcakova L."/>
            <person name="Wipf D."/>
            <person name="Zambonelli A."/>
            <person name="Paolocci F."/>
            <person name="Nowrousian M."/>
            <person name="Ottonello S."/>
            <person name="Baldrian P."/>
            <person name="Spatafora J.W."/>
            <person name="Henrissat B."/>
            <person name="Nagy L.G."/>
            <person name="Aury J.M."/>
            <person name="Wincker P."/>
            <person name="Grigoriev I.V."/>
            <person name="Bonfante P."/>
            <person name="Martin F.M."/>
        </authorList>
    </citation>
    <scope>NUCLEOTIDE SEQUENCE [LARGE SCALE GENOMIC DNA]</scope>
    <source>
        <strain evidence="7 8">RN42</strain>
    </source>
</reference>
<evidence type="ECO:0000256" key="3">
    <source>
        <dbReference type="ARBA" id="ARBA00022989"/>
    </source>
</evidence>
<feature type="signal peptide" evidence="5">
    <location>
        <begin position="1"/>
        <end position="20"/>
    </location>
</feature>
<evidence type="ECO:0000256" key="1">
    <source>
        <dbReference type="ARBA" id="ARBA00004167"/>
    </source>
</evidence>
<accession>A0A3N4IEX9</accession>
<dbReference type="STRING" id="1160509.A0A3N4IEX9"/>
<dbReference type="PANTHER" id="PTHR15407">
    <property type="entry name" value="FUKUTIN-RELATED"/>
    <property type="match status" value="1"/>
</dbReference>
<dbReference type="AlphaFoldDB" id="A0A3N4IEX9"/>
<name>A0A3N4IEX9_ASCIM</name>
<dbReference type="OrthoDB" id="444255at2759"/>
<evidence type="ECO:0000259" key="6">
    <source>
        <dbReference type="Pfam" id="PF04991"/>
    </source>
</evidence>
<dbReference type="GO" id="GO:0009100">
    <property type="term" value="P:glycoprotein metabolic process"/>
    <property type="evidence" value="ECO:0007669"/>
    <property type="project" value="UniProtKB-ARBA"/>
</dbReference>
<evidence type="ECO:0000256" key="4">
    <source>
        <dbReference type="ARBA" id="ARBA00023136"/>
    </source>
</evidence>
<dbReference type="Pfam" id="PF04991">
    <property type="entry name" value="LicD"/>
    <property type="match status" value="2"/>
</dbReference>
<sequence>MKFFKSAFVALSLVGSLVSGAALEKRGKPSTKYFHEPGRSDLTGHYDIRYFKDVVDYDTRLDTLRHMVRAWLQTTNAEGIETWIAHGTLLGWWWNGKMLPWDWDLDVQVMDTTLVKLGDPKYNMTVFPYTSDDGTVKRTYLLDINPYSAERVRGDGNNIIDARWIDMTNGLYIDITGISETNPKEKPNMYHCKNYHYYHINDIYPLRDTYYEGVPAKIPYAYDDILIKEYGVKAFTVTEYEGHRWNPVSKDWELTGIVPADKKKEAASYKSAQVVPEFIKESNGQGVFSNLWRLFHWW</sequence>
<comment type="subcellular location">
    <subcellularLocation>
        <location evidence="1">Membrane</location>
        <topology evidence="1">Single-pass membrane protein</topology>
    </subcellularLocation>
</comment>
<evidence type="ECO:0000313" key="8">
    <source>
        <dbReference type="Proteomes" id="UP000275078"/>
    </source>
</evidence>
<protein>
    <recommendedName>
        <fullName evidence="6">LicD/FKTN/FKRP nucleotidyltransferase domain-containing protein</fullName>
    </recommendedName>
</protein>
<dbReference type="InterPro" id="IPR007074">
    <property type="entry name" value="LicD/FKTN/FKRP_NTP_transf"/>
</dbReference>
<organism evidence="7 8">
    <name type="scientific">Ascobolus immersus RN42</name>
    <dbReference type="NCBI Taxonomy" id="1160509"/>
    <lineage>
        <taxon>Eukaryota</taxon>
        <taxon>Fungi</taxon>
        <taxon>Dikarya</taxon>
        <taxon>Ascomycota</taxon>
        <taxon>Pezizomycotina</taxon>
        <taxon>Pezizomycetes</taxon>
        <taxon>Pezizales</taxon>
        <taxon>Ascobolaceae</taxon>
        <taxon>Ascobolus</taxon>
    </lineage>
</organism>
<feature type="domain" description="LicD/FKTN/FKRP nucleotidyltransferase" evidence="6">
    <location>
        <begin position="190"/>
        <end position="231"/>
    </location>
</feature>
<keyword evidence="4" id="KW-0472">Membrane</keyword>
<keyword evidence="8" id="KW-1185">Reference proteome</keyword>
<keyword evidence="3" id="KW-1133">Transmembrane helix</keyword>
<dbReference type="InterPro" id="IPR009644">
    <property type="entry name" value="FKTN/MNN4/W02B3.4-1"/>
</dbReference>
<feature type="chain" id="PRO_5018017763" description="LicD/FKTN/FKRP nucleotidyltransferase domain-containing protein" evidence="5">
    <location>
        <begin position="21"/>
        <end position="298"/>
    </location>
</feature>
<gene>
    <name evidence="7" type="ORF">BJ508DRAFT_412437</name>
</gene>
<proteinExistence type="predicted"/>
<dbReference type="EMBL" id="ML119657">
    <property type="protein sequence ID" value="RPA84675.1"/>
    <property type="molecule type" value="Genomic_DNA"/>
</dbReference>